<dbReference type="InterPro" id="IPR009000">
    <property type="entry name" value="Transl_B-barrel_sf"/>
</dbReference>
<name>A0A1B3DF12_PSEFL</name>
<dbReference type="SUPFAM" id="SSF50447">
    <property type="entry name" value="Translation proteins"/>
    <property type="match status" value="2"/>
</dbReference>
<feature type="compositionally biased region" description="Basic and acidic residues" evidence="10">
    <location>
        <begin position="200"/>
        <end position="217"/>
    </location>
</feature>
<dbReference type="RefSeq" id="WP_024077435.1">
    <property type="nucleotide sequence ID" value="NZ_CP015637.1"/>
</dbReference>
<dbReference type="OrthoDB" id="9811804at2"/>
<dbReference type="HAMAP" id="MF_00100_B">
    <property type="entry name" value="IF_2_B"/>
    <property type="match status" value="1"/>
</dbReference>
<feature type="compositionally biased region" description="Low complexity" evidence="10">
    <location>
        <begin position="137"/>
        <end position="173"/>
    </location>
</feature>
<dbReference type="NCBIfam" id="TIGR00487">
    <property type="entry name" value="IF-2"/>
    <property type="match status" value="1"/>
</dbReference>
<keyword evidence="4 8" id="KW-0396">Initiation factor</keyword>
<dbReference type="Gene3D" id="3.30.56.50">
    <property type="entry name" value="Putative DNA-binding domain, N-terminal subdomain of bacterial translation initiation factor IF2"/>
    <property type="match status" value="1"/>
</dbReference>
<dbReference type="Pfam" id="PF08364">
    <property type="entry name" value="IF2_assoc"/>
    <property type="match status" value="1"/>
</dbReference>
<evidence type="ECO:0000256" key="10">
    <source>
        <dbReference type="SAM" id="MobiDB-lite"/>
    </source>
</evidence>
<feature type="region of interest" description="G-domain" evidence="8">
    <location>
        <begin position="344"/>
        <end position="492"/>
    </location>
</feature>
<dbReference type="PROSITE" id="PS01176">
    <property type="entry name" value="IF2"/>
    <property type="match status" value="1"/>
</dbReference>
<dbReference type="PANTHER" id="PTHR43381:SF5">
    <property type="entry name" value="TR-TYPE G DOMAIN-CONTAINING PROTEIN"/>
    <property type="match status" value="1"/>
</dbReference>
<feature type="region of interest" description="Disordered" evidence="10">
    <location>
        <begin position="30"/>
        <end position="60"/>
    </location>
</feature>
<dbReference type="FunFam" id="2.40.30.10:FF:000008">
    <property type="entry name" value="Translation initiation factor IF-2"/>
    <property type="match status" value="1"/>
</dbReference>
<reference evidence="11 12" key="1">
    <citation type="submission" date="2020-10" db="EMBL/GenBank/DDBJ databases">
        <title>Complete genome sequence of a novel Pseudomonas fluorescens strain isolated from the flower of kumarahou (Pomaderris kumeraho).</title>
        <authorList>
            <person name="Summers M.C."/>
            <person name="Nowak V."/>
            <person name="Fairhurst M.J."/>
            <person name="Owen J.G."/>
            <person name="Gerth M.L."/>
            <person name="Patrick W.M."/>
        </authorList>
    </citation>
    <scope>NUCLEOTIDE SEQUENCE [LARGE SCALE GENOMIC DNA]</scope>
    <source>
        <strain evidence="11 12">KF1</strain>
    </source>
</reference>
<gene>
    <name evidence="8 11" type="primary">infB</name>
    <name evidence="11" type="ORF">IM720_27380</name>
</gene>
<comment type="function">
    <text evidence="8 9">One of the essential components for the initiation of protein synthesis. Protects formylmethionyl-tRNA from spontaneous hydrolysis and promotes its binding to the 30S ribosomal subunits. Also involved in the hydrolysis of GTP during the formation of the 70S ribosomal complex.</text>
</comment>
<dbReference type="CDD" id="cd01887">
    <property type="entry name" value="IF2_eIF5B"/>
    <property type="match status" value="1"/>
</dbReference>
<dbReference type="SUPFAM" id="SSF46955">
    <property type="entry name" value="Putative DNA-binding domain"/>
    <property type="match status" value="1"/>
</dbReference>
<dbReference type="InterPro" id="IPR006847">
    <property type="entry name" value="IF2_N"/>
</dbReference>
<dbReference type="CDD" id="cd03692">
    <property type="entry name" value="mtIF2_IVc"/>
    <property type="match status" value="1"/>
</dbReference>
<keyword evidence="5 8" id="KW-0547">Nucleotide-binding</keyword>
<dbReference type="Proteomes" id="UP000593833">
    <property type="component" value="Chromosome"/>
</dbReference>
<dbReference type="InterPro" id="IPR000178">
    <property type="entry name" value="TF_IF2_bacterial-like"/>
</dbReference>
<dbReference type="Gene3D" id="3.40.50.10050">
    <property type="entry name" value="Translation initiation factor IF- 2, domain 3"/>
    <property type="match status" value="1"/>
</dbReference>
<evidence type="ECO:0000313" key="11">
    <source>
        <dbReference type="EMBL" id="QOU04372.1"/>
    </source>
</evidence>
<keyword evidence="3 8" id="KW-0963">Cytoplasm</keyword>
<evidence type="ECO:0000256" key="6">
    <source>
        <dbReference type="ARBA" id="ARBA00022917"/>
    </source>
</evidence>
<feature type="binding site" evidence="8">
    <location>
        <begin position="350"/>
        <end position="357"/>
    </location>
    <ligand>
        <name>GTP</name>
        <dbReference type="ChEBI" id="CHEBI:37565"/>
    </ligand>
</feature>
<dbReference type="Pfam" id="PF22042">
    <property type="entry name" value="EF-G_D2"/>
    <property type="match status" value="1"/>
</dbReference>
<dbReference type="FunFam" id="2.40.30.10:FF:000007">
    <property type="entry name" value="Translation initiation factor IF-2"/>
    <property type="match status" value="1"/>
</dbReference>
<dbReference type="Gene3D" id="2.40.30.10">
    <property type="entry name" value="Translation factors"/>
    <property type="match status" value="2"/>
</dbReference>
<keyword evidence="6 8" id="KW-0648">Protein biosynthesis</keyword>
<dbReference type="Pfam" id="PF00009">
    <property type="entry name" value="GTP_EFTU"/>
    <property type="match status" value="1"/>
</dbReference>
<dbReference type="InterPro" id="IPR053905">
    <property type="entry name" value="EF-G-like_DII"/>
</dbReference>
<evidence type="ECO:0000256" key="4">
    <source>
        <dbReference type="ARBA" id="ARBA00022540"/>
    </source>
</evidence>
<keyword evidence="7 8" id="KW-0342">GTP-binding</keyword>
<comment type="subcellular location">
    <subcellularLocation>
        <location evidence="8">Cytoplasm</location>
    </subcellularLocation>
</comment>
<protein>
    <recommendedName>
        <fullName evidence="2 8">Translation initiation factor IF-2</fullName>
    </recommendedName>
</protein>
<dbReference type="PROSITE" id="PS51722">
    <property type="entry name" value="G_TR_2"/>
    <property type="match status" value="1"/>
</dbReference>
<dbReference type="InterPro" id="IPR023115">
    <property type="entry name" value="TIF_IF2_dom3"/>
</dbReference>
<feature type="compositionally biased region" description="Basic and acidic residues" evidence="10">
    <location>
        <begin position="225"/>
        <end position="234"/>
    </location>
</feature>
<dbReference type="InterPro" id="IPR036925">
    <property type="entry name" value="TIF_IF2_dom3_sf"/>
</dbReference>
<sequence length="841" mass="90536">MTQVTVKQLADEVKTPVERLLQQMREAGLPHTAADEGVSDSEKQSLLTHLKSSHKAKVEEPRKITLQRKTTSTLRVAGSKSISVEVRKKKVFVQRSPEEIEAERKRELEERRAVENAARQKAEEEAKRRAEEEARRQPAAAQPAATDAVAAPAAPVEAVREAAPVAAAPAPAADARKRDEPRRPDKPRADDNNRRGGGGDGERKNAPHRASVKEKAPAPRVAPRTTDEESDGFRRGGRGKAKLKKRNAHGFQSPTGPVVREVKIGETITVGDLAQQMSVKAAEIIKFMFKLGTPATINQVLDQETAQLVAEELGHKVTLVSDTALEDSLAESLKFEGEAVSRAPVVTVMGHVDHGKTSLLDYIRRAKVAAGEAGGITQHIGAYHVETDRGMVTFLDTPGHAAFTAMRARGAKATDIVILVVAADDGVMPQTIEAVQHAKAAGVPLVVAVNKIDKPGADLDRIRSELSVHGVTSEEWGGDTPFVPVSAKMGTGVDELLEAVLLQAEVLELTATPSAPGRGVVVESRLDKGRGPVATVLVQDGTLRQGDMVLVGSNYGRVRAMLDENGKSIKEAGPAIPVEILGLDGTPDAGDEMSVVADEKKAREVALFRQGKFREVKLARAHAGKLENIFENMGQEEKKTLNIVLKSDVRGSLEALNGALNGLGNDEVQVRVVGGGVGGITESDANLALASNAVLFGFNVRADAGARKIVEQEGLDMRYYNVIYDIIEDVKKALTGMLGSDVRENILGVAEVRDVFRSPKFGAIAGCMVIEGTVYRNRPIRVLREDIVIFEGELESLRRFKDDASEVRAGMECGIGVKSYNDVKVGDKIEVFEKVQVARSL</sequence>
<feature type="region of interest" description="Disordered" evidence="10">
    <location>
        <begin position="93"/>
        <end position="256"/>
    </location>
</feature>
<dbReference type="InterPro" id="IPR005225">
    <property type="entry name" value="Small_GTP-bd"/>
</dbReference>
<evidence type="ECO:0000256" key="1">
    <source>
        <dbReference type="ARBA" id="ARBA00007733"/>
    </source>
</evidence>
<evidence type="ECO:0000256" key="9">
    <source>
        <dbReference type="RuleBase" id="RU000644"/>
    </source>
</evidence>
<dbReference type="GO" id="GO:0003743">
    <property type="term" value="F:translation initiation factor activity"/>
    <property type="evidence" value="ECO:0007669"/>
    <property type="project" value="UniProtKB-UniRule"/>
</dbReference>
<dbReference type="InterPro" id="IPR044145">
    <property type="entry name" value="IF2_II"/>
</dbReference>
<dbReference type="FunFam" id="3.40.50.300:FF:000019">
    <property type="entry name" value="Translation initiation factor IF-2"/>
    <property type="match status" value="1"/>
</dbReference>
<evidence type="ECO:0000256" key="5">
    <source>
        <dbReference type="ARBA" id="ARBA00022741"/>
    </source>
</evidence>
<proteinExistence type="inferred from homology"/>
<dbReference type="PANTHER" id="PTHR43381">
    <property type="entry name" value="TRANSLATION INITIATION FACTOR IF-2-RELATED"/>
    <property type="match status" value="1"/>
</dbReference>
<dbReference type="EMBL" id="CP063233">
    <property type="protein sequence ID" value="QOU04372.1"/>
    <property type="molecule type" value="Genomic_DNA"/>
</dbReference>
<dbReference type="SUPFAM" id="SSF52156">
    <property type="entry name" value="Initiation factor IF2/eIF5b, domain 3"/>
    <property type="match status" value="1"/>
</dbReference>
<dbReference type="AlphaFoldDB" id="A0A1B3DF12"/>
<dbReference type="Gene3D" id="3.40.50.300">
    <property type="entry name" value="P-loop containing nucleotide triphosphate hydrolases"/>
    <property type="match status" value="1"/>
</dbReference>
<feature type="compositionally biased region" description="Basic and acidic residues" evidence="10">
    <location>
        <begin position="174"/>
        <end position="194"/>
    </location>
</feature>
<dbReference type="GO" id="GO:0003924">
    <property type="term" value="F:GTPase activity"/>
    <property type="evidence" value="ECO:0007669"/>
    <property type="project" value="UniProtKB-UniRule"/>
</dbReference>
<evidence type="ECO:0000256" key="8">
    <source>
        <dbReference type="HAMAP-Rule" id="MF_00100"/>
    </source>
</evidence>
<evidence type="ECO:0000256" key="2">
    <source>
        <dbReference type="ARBA" id="ARBA00020675"/>
    </source>
</evidence>
<dbReference type="InterPro" id="IPR009061">
    <property type="entry name" value="DNA-bd_dom_put_sf"/>
</dbReference>
<dbReference type="InterPro" id="IPR027417">
    <property type="entry name" value="P-loop_NTPase"/>
</dbReference>
<dbReference type="SUPFAM" id="SSF52540">
    <property type="entry name" value="P-loop containing nucleoside triphosphate hydrolases"/>
    <property type="match status" value="1"/>
</dbReference>
<dbReference type="InterPro" id="IPR013575">
    <property type="entry name" value="IF2_assoc_dom_bac"/>
</dbReference>
<comment type="similarity">
    <text evidence="1 8 9">Belongs to the TRAFAC class translation factor GTPase superfamily. Classic translation factor GTPase family. IF-2 subfamily.</text>
</comment>
<evidence type="ECO:0000256" key="7">
    <source>
        <dbReference type="ARBA" id="ARBA00023134"/>
    </source>
</evidence>
<feature type="binding site" evidence="8">
    <location>
        <begin position="396"/>
        <end position="400"/>
    </location>
    <ligand>
        <name>GTP</name>
        <dbReference type="ChEBI" id="CHEBI:37565"/>
    </ligand>
</feature>
<feature type="binding site" evidence="8">
    <location>
        <begin position="450"/>
        <end position="453"/>
    </location>
    <ligand>
        <name>GTP</name>
        <dbReference type="ChEBI" id="CHEBI:37565"/>
    </ligand>
</feature>
<accession>A0A1B3DF12</accession>
<feature type="compositionally biased region" description="Basic and acidic residues" evidence="10">
    <location>
        <begin position="96"/>
        <end position="136"/>
    </location>
</feature>
<dbReference type="NCBIfam" id="TIGR00231">
    <property type="entry name" value="small_GTP"/>
    <property type="match status" value="1"/>
</dbReference>
<dbReference type="Pfam" id="PF04760">
    <property type="entry name" value="IF2_N"/>
    <property type="match status" value="2"/>
</dbReference>
<evidence type="ECO:0000313" key="12">
    <source>
        <dbReference type="Proteomes" id="UP000593833"/>
    </source>
</evidence>
<dbReference type="InterPro" id="IPR000795">
    <property type="entry name" value="T_Tr_GTP-bd_dom"/>
</dbReference>
<organism evidence="11 12">
    <name type="scientific">Pseudomonas fluorescens</name>
    <dbReference type="NCBI Taxonomy" id="294"/>
    <lineage>
        <taxon>Bacteria</taxon>
        <taxon>Pseudomonadati</taxon>
        <taxon>Pseudomonadota</taxon>
        <taxon>Gammaproteobacteria</taxon>
        <taxon>Pseudomonadales</taxon>
        <taxon>Pseudomonadaceae</taxon>
        <taxon>Pseudomonas</taxon>
    </lineage>
</organism>
<evidence type="ECO:0000256" key="3">
    <source>
        <dbReference type="ARBA" id="ARBA00022490"/>
    </source>
</evidence>
<dbReference type="FunFam" id="3.40.50.10050:FF:000001">
    <property type="entry name" value="Translation initiation factor IF-2"/>
    <property type="match status" value="1"/>
</dbReference>
<dbReference type="GO" id="GO:0005525">
    <property type="term" value="F:GTP binding"/>
    <property type="evidence" value="ECO:0007669"/>
    <property type="project" value="UniProtKB-KW"/>
</dbReference>
<feature type="compositionally biased region" description="Basic residues" evidence="10">
    <location>
        <begin position="235"/>
        <end position="248"/>
    </location>
</feature>
<dbReference type="InterPro" id="IPR015760">
    <property type="entry name" value="TIF_IF2"/>
</dbReference>
<dbReference type="GO" id="GO:0005829">
    <property type="term" value="C:cytosol"/>
    <property type="evidence" value="ECO:0007669"/>
    <property type="project" value="TreeGrafter"/>
</dbReference>
<dbReference type="CDD" id="cd03702">
    <property type="entry name" value="IF2_mtIF2_II"/>
    <property type="match status" value="1"/>
</dbReference>
<dbReference type="Pfam" id="PF11987">
    <property type="entry name" value="IF-2"/>
    <property type="match status" value="1"/>
</dbReference>